<name>A0A8J2NJI8_9HEXA</name>
<evidence type="ECO:0000256" key="1">
    <source>
        <dbReference type="ARBA" id="ARBA00022801"/>
    </source>
</evidence>
<evidence type="ECO:0000259" key="3">
    <source>
        <dbReference type="Pfam" id="PF00728"/>
    </source>
</evidence>
<feature type="domain" description="Glycoside hydrolase family 20 catalytic" evidence="3">
    <location>
        <begin position="164"/>
        <end position="304"/>
    </location>
</feature>
<dbReference type="InterPro" id="IPR015883">
    <property type="entry name" value="Glyco_hydro_20_cat"/>
</dbReference>
<accession>A0A8J2NJI8</accession>
<proteinExistence type="predicted"/>
<dbReference type="EMBL" id="CAJVCH010028622">
    <property type="protein sequence ID" value="CAG7704513.1"/>
    <property type="molecule type" value="Genomic_DNA"/>
</dbReference>
<feature type="region of interest" description="Disordered" evidence="2">
    <location>
        <begin position="472"/>
        <end position="514"/>
    </location>
</feature>
<dbReference type="Proteomes" id="UP000708208">
    <property type="component" value="Unassembled WGS sequence"/>
</dbReference>
<evidence type="ECO:0000313" key="4">
    <source>
        <dbReference type="EMBL" id="CAG7704513.1"/>
    </source>
</evidence>
<dbReference type="CDD" id="cd06565">
    <property type="entry name" value="GH20_GcnA-like"/>
    <property type="match status" value="1"/>
</dbReference>
<dbReference type="GO" id="GO:0005975">
    <property type="term" value="P:carbohydrate metabolic process"/>
    <property type="evidence" value="ECO:0007669"/>
    <property type="project" value="InterPro"/>
</dbReference>
<dbReference type="InterPro" id="IPR038901">
    <property type="entry name" value="HEXDC-like"/>
</dbReference>
<gene>
    <name evidence="4" type="ORF">AFUS01_LOCUS4587</name>
</gene>
<sequence length="730" mass="82440">MSSLFLYYPDGVSVPVFASEHGLGLQDSKGHYGDRVEYLAGDQSKKTRHHLFLDMNEEEYEASVLGSSSGKIRHQAHHGRLEDGEGSSRGSLVQMGMEDLEEKSVFSNVVESRLIHLDLKGAPPRISYIKEVLRLGKASGINGVLIEWEDTFPWKDNLENLTLTRGGYNLSEVEEIISFAEVAMNMEVIPLVQTFGHVEFILKSEQLRHLREVDGDPQSYCPSKMGTMDIITDMIDQVLEVHKNARYIHIGCDEVVNLHMCSLCQSAFESRDEVFLHHVTRVASIVRKKDKIPIIWDDMLRSVPAKRLVDSGIGSLVEPMVWVYAEDIDRFVGWESWEKYSKIFPTIWAAAAFKGAFGETLTIPPLSRHAENSQRWVDVLTRESVRWQKGVGGLVLTGWQRYDHFAVLCELLPAAIPSLVYTSLIISTPSGGAAIRNRMFVAKNQSILPTSEPEKMETSTVTLTSSLASKGVLEVTPESSSDSSAPTPMDTSPPIDLSLSRSERSTRRRIPHPRSLMQKEAGMSRFGMSSDVRPLHARERMSEAADKNQLISRQFHRILHCSNHPESIAGMIKEAGDAELAFASRCNFPGVAFFRTLFRLRSLLKEIWELEEKVLRGRAWATAYNVRHNYSLPSRIDEVIFNQVPRFRRQLSMTAKSVAISLKSIFKGEVVLEWLEQNVWEAWQTLDSFEKVGDRLKRIAVWPRRPLKSPPEMIDGLGLQAVDLGDHEEL</sequence>
<dbReference type="GO" id="GO:0015929">
    <property type="term" value="F:hexosaminidase activity"/>
    <property type="evidence" value="ECO:0007669"/>
    <property type="project" value="InterPro"/>
</dbReference>
<keyword evidence="1" id="KW-0378">Hydrolase</keyword>
<evidence type="ECO:0000256" key="2">
    <source>
        <dbReference type="SAM" id="MobiDB-lite"/>
    </source>
</evidence>
<dbReference type="AlphaFoldDB" id="A0A8J2NJI8"/>
<dbReference type="Pfam" id="PF00728">
    <property type="entry name" value="Glyco_hydro_20"/>
    <property type="match status" value="1"/>
</dbReference>
<organism evidence="4 5">
    <name type="scientific">Allacma fusca</name>
    <dbReference type="NCBI Taxonomy" id="39272"/>
    <lineage>
        <taxon>Eukaryota</taxon>
        <taxon>Metazoa</taxon>
        <taxon>Ecdysozoa</taxon>
        <taxon>Arthropoda</taxon>
        <taxon>Hexapoda</taxon>
        <taxon>Collembola</taxon>
        <taxon>Symphypleona</taxon>
        <taxon>Sminthuridae</taxon>
        <taxon>Allacma</taxon>
    </lineage>
</organism>
<protein>
    <recommendedName>
        <fullName evidence="3">Glycoside hydrolase family 20 catalytic domain-containing protein</fullName>
    </recommendedName>
</protein>
<keyword evidence="5" id="KW-1185">Reference proteome</keyword>
<evidence type="ECO:0000313" key="5">
    <source>
        <dbReference type="Proteomes" id="UP000708208"/>
    </source>
</evidence>
<dbReference type="PANTHER" id="PTHR21040:SF8">
    <property type="entry name" value="BCDNA.GH04120"/>
    <property type="match status" value="1"/>
</dbReference>
<feature type="compositionally biased region" description="Polar residues" evidence="2">
    <location>
        <begin position="477"/>
        <end position="490"/>
    </location>
</feature>
<dbReference type="PANTHER" id="PTHR21040">
    <property type="entry name" value="BCDNA.GH04120"/>
    <property type="match status" value="1"/>
</dbReference>
<dbReference type="OrthoDB" id="10023921at2759"/>
<reference evidence="4" key="1">
    <citation type="submission" date="2021-06" db="EMBL/GenBank/DDBJ databases">
        <authorList>
            <person name="Hodson N. C."/>
            <person name="Mongue J. A."/>
            <person name="Jaron S. K."/>
        </authorList>
    </citation>
    <scope>NUCLEOTIDE SEQUENCE</scope>
</reference>
<comment type="caution">
    <text evidence="4">The sequence shown here is derived from an EMBL/GenBank/DDBJ whole genome shotgun (WGS) entry which is preliminary data.</text>
</comment>